<sequence length="80" mass="9159">MAMTRKLKRVSCPEFEWISGVCAGIAYCLGAPTWIIRLLWVVITLWGIPHASAFVAIYIILSIFMPAWDKVPKDYRKICE</sequence>
<evidence type="ECO:0000313" key="4">
    <source>
        <dbReference type="Proteomes" id="UP000229056"/>
    </source>
</evidence>
<gene>
    <name evidence="3" type="ORF">COT80_04440</name>
</gene>
<dbReference type="EMBL" id="PEZY01000012">
    <property type="protein sequence ID" value="PIS05987.1"/>
    <property type="molecule type" value="Genomic_DNA"/>
</dbReference>
<protein>
    <recommendedName>
        <fullName evidence="2">Phage shock protein PspC N-terminal domain-containing protein</fullName>
    </recommendedName>
</protein>
<keyword evidence="1" id="KW-0812">Transmembrane</keyword>
<keyword evidence="1" id="KW-1133">Transmembrane helix</keyword>
<keyword evidence="1" id="KW-0472">Membrane</keyword>
<dbReference type="InterPro" id="IPR007168">
    <property type="entry name" value="Phageshock_PspC_N"/>
</dbReference>
<reference evidence="4" key="1">
    <citation type="submission" date="2017-09" db="EMBL/GenBank/DDBJ databases">
        <title>Depth-based differentiation of microbial function through sediment-hosted aquifers and enrichment of novel symbionts in the deep terrestrial subsurface.</title>
        <authorList>
            <person name="Probst A.J."/>
            <person name="Ladd B."/>
            <person name="Jarett J.K."/>
            <person name="Geller-Mcgrath D.E."/>
            <person name="Sieber C.M.K."/>
            <person name="Emerson J.B."/>
            <person name="Anantharaman K."/>
            <person name="Thomas B.C."/>
            <person name="Malmstrom R."/>
            <person name="Stieglmeier M."/>
            <person name="Klingl A."/>
            <person name="Woyke T."/>
            <person name="Ryan C.M."/>
            <person name="Banfield J.F."/>
        </authorList>
    </citation>
    <scope>NUCLEOTIDE SEQUENCE [LARGE SCALE GENOMIC DNA]</scope>
</reference>
<accession>A0A2H0W3Y9</accession>
<evidence type="ECO:0000256" key="1">
    <source>
        <dbReference type="SAM" id="Phobius"/>
    </source>
</evidence>
<dbReference type="Proteomes" id="UP000229056">
    <property type="component" value="Unassembled WGS sequence"/>
</dbReference>
<feature type="transmembrane region" description="Helical" evidence="1">
    <location>
        <begin position="48"/>
        <end position="68"/>
    </location>
</feature>
<evidence type="ECO:0000313" key="3">
    <source>
        <dbReference type="EMBL" id="PIS05987.1"/>
    </source>
</evidence>
<name>A0A2H0W3Y9_9BACT</name>
<comment type="caution">
    <text evidence="3">The sequence shown here is derived from an EMBL/GenBank/DDBJ whole genome shotgun (WGS) entry which is preliminary data.</text>
</comment>
<dbReference type="AlphaFoldDB" id="A0A2H0W3Y9"/>
<feature type="domain" description="Phage shock protein PspC N-terminal" evidence="2">
    <location>
        <begin position="16"/>
        <end position="67"/>
    </location>
</feature>
<feature type="transmembrane region" description="Helical" evidence="1">
    <location>
        <begin position="21"/>
        <end position="42"/>
    </location>
</feature>
<organism evidence="3 4">
    <name type="scientific">Candidatus Buchananbacteria bacterium CG10_big_fil_rev_8_21_14_0_10_33_19</name>
    <dbReference type="NCBI Taxonomy" id="1974525"/>
    <lineage>
        <taxon>Bacteria</taxon>
        <taxon>Candidatus Buchananiibacteriota</taxon>
    </lineage>
</organism>
<dbReference type="Pfam" id="PF04024">
    <property type="entry name" value="PspC"/>
    <property type="match status" value="1"/>
</dbReference>
<evidence type="ECO:0000259" key="2">
    <source>
        <dbReference type="Pfam" id="PF04024"/>
    </source>
</evidence>
<proteinExistence type="predicted"/>